<dbReference type="Proteomes" id="UP000054558">
    <property type="component" value="Unassembled WGS sequence"/>
</dbReference>
<gene>
    <name evidence="9" type="ORF">KFL_001290120</name>
</gene>
<dbReference type="OrthoDB" id="540503at2759"/>
<dbReference type="PANTHER" id="PTHR47032:SF1">
    <property type="entry name" value="UDP-D-XYLOSE:L-FUCOSE ALPHA-1,3-D-XYLOSYLTRANSFERASE-RELATED"/>
    <property type="match status" value="1"/>
</dbReference>
<keyword evidence="7" id="KW-0472">Membrane</keyword>
<dbReference type="InterPro" id="IPR005069">
    <property type="entry name" value="Nucl-diP-sugar_transferase"/>
</dbReference>
<dbReference type="Pfam" id="PF10250">
    <property type="entry name" value="O-FucT"/>
    <property type="match status" value="1"/>
</dbReference>
<keyword evidence="3" id="KW-0294">Fucose metabolism</keyword>
<sequence>MSNVVRNIAGFPRSLAGRVGMITLLAVVLISTAALQVALPCKPALDRADLSEFGDTGKILVVMVFAGNQLQKTITALERWETVTPCSSDTTKSLAHLMLYTDGELGESEGTLKNTINGLASIKKCFKEVSYASAALTGVDNTYDKKRENHLWVRGPNQLFYTMMLKIVPGEEWANSGVSHLFWMEPDNIPQRNDWLEHLLAKGRSGPYWIQGSSYRGDCIPQEGGGCALIGRAIRAHINGNALYHIGDPSFLDFVDEVSEGEWKHWPFDLAMLKEVHESWPEPRFRQNVHLLQLVDWIRNYGPYPYKAEDVPRHVLFIHADPKPAISQEFKGTFTESETDLADKAAAQAAQETVQLRGELERVKAELEKARGAGAEQKPAGDAVAARLGNEETRRMLLPTPLMIKSPAEEMQSSPGLAAAATPEGNLLLGVVTAANAPMLDNYVRLVETTGAARHLVLVPVDAAAGKAATALSKRVGAIVPFSGAPNSSARVQTLLSLLRQGFGVVAADVDDVAWLRDPFLGFSKEFELQVPVDARQGTLETRAGREWDPYVSAGVSYSTPTAAVVAFWENLLKELDADPAADEGALLSQLLKQAGTSLLWGTLKPALFPNGPHFFEEHLPQASGADPIAVLNDWVAPASKRYRLREAGLWAPAAPAPDAKYLTYFDAIEENGLNNQRQAFRNALAIARVLNRTLIMPRFHRRHRQESPVPMDYFFDVGRFETEFPEVQPHHFLEEAFPSWETLPVQVMDVAIPPVPSSAPWLDRAVIVKPEREWHGASPAELRGWYGANEDPLLVFHGLFRRFDKFDDPDEHARFNEQIHRAVVPINRTLEIADHVSLAVAEASPSKSFDCFHLRHSQEFLDSQRDWGIVKPLDEIVQILVKKMPPSERTLYLTTDVPTQETRDAFLAAGYPTVAFLYDHFPKWELAHVRTLEGEVTMREGQIDQLVCSRARTFIGNEYSTFTWHIAFLRQQAGLAQVSEDIYDRSRQGMEFL</sequence>
<keyword evidence="4" id="KW-0119">Carbohydrate metabolism</keyword>
<reference evidence="9 10" key="1">
    <citation type="journal article" date="2014" name="Nat. Commun.">
        <title>Klebsormidium flaccidum genome reveals primary factors for plant terrestrial adaptation.</title>
        <authorList>
            <person name="Hori K."/>
            <person name="Maruyama F."/>
            <person name="Fujisawa T."/>
            <person name="Togashi T."/>
            <person name="Yamamoto N."/>
            <person name="Seo M."/>
            <person name="Sato S."/>
            <person name="Yamada T."/>
            <person name="Mori H."/>
            <person name="Tajima N."/>
            <person name="Moriyama T."/>
            <person name="Ikeuchi M."/>
            <person name="Watanabe M."/>
            <person name="Wada H."/>
            <person name="Kobayashi K."/>
            <person name="Saito M."/>
            <person name="Masuda T."/>
            <person name="Sasaki-Sekimoto Y."/>
            <person name="Mashiguchi K."/>
            <person name="Awai K."/>
            <person name="Shimojima M."/>
            <person name="Masuda S."/>
            <person name="Iwai M."/>
            <person name="Nobusawa T."/>
            <person name="Narise T."/>
            <person name="Kondo S."/>
            <person name="Saito H."/>
            <person name="Sato R."/>
            <person name="Murakawa M."/>
            <person name="Ihara Y."/>
            <person name="Oshima-Yamada Y."/>
            <person name="Ohtaka K."/>
            <person name="Satoh M."/>
            <person name="Sonobe K."/>
            <person name="Ishii M."/>
            <person name="Ohtani R."/>
            <person name="Kanamori-Sato M."/>
            <person name="Honoki R."/>
            <person name="Miyazaki D."/>
            <person name="Mochizuki H."/>
            <person name="Umetsu J."/>
            <person name="Higashi K."/>
            <person name="Shibata D."/>
            <person name="Kamiya Y."/>
            <person name="Sato N."/>
            <person name="Nakamura Y."/>
            <person name="Tabata S."/>
            <person name="Ida S."/>
            <person name="Kurokawa K."/>
            <person name="Ohta H."/>
        </authorList>
    </citation>
    <scope>NUCLEOTIDE SEQUENCE [LARGE SCALE GENOMIC DNA]</scope>
    <source>
        <strain evidence="9 10">NIES-2285</strain>
    </source>
</reference>
<dbReference type="Gene3D" id="3.40.50.11340">
    <property type="match status" value="1"/>
</dbReference>
<dbReference type="GO" id="GO:0006004">
    <property type="term" value="P:fucose metabolic process"/>
    <property type="evidence" value="ECO:0007669"/>
    <property type="project" value="UniProtKB-KW"/>
</dbReference>
<keyword evidence="7" id="KW-0812">Transmembrane</keyword>
<keyword evidence="6" id="KW-0175">Coiled coil</keyword>
<feature type="domain" description="Nucleotide-diphospho-sugar transferase" evidence="8">
    <location>
        <begin position="490"/>
        <end position="613"/>
    </location>
</feature>
<dbReference type="InterPro" id="IPR052636">
    <property type="entry name" value="UDP-D-xylose:L-fucose_XylT"/>
</dbReference>
<dbReference type="Gene3D" id="3.40.50.11350">
    <property type="match status" value="1"/>
</dbReference>
<evidence type="ECO:0000256" key="1">
    <source>
        <dbReference type="ARBA" id="ARBA00007737"/>
    </source>
</evidence>
<keyword evidence="7" id="KW-1133">Transmembrane helix</keyword>
<evidence type="ECO:0000259" key="8">
    <source>
        <dbReference type="Pfam" id="PF03407"/>
    </source>
</evidence>
<evidence type="ECO:0000313" key="9">
    <source>
        <dbReference type="EMBL" id="GAQ82922.1"/>
    </source>
</evidence>
<keyword evidence="2" id="KW-0808">Transferase</keyword>
<name>A0A1Y1HYV4_KLENI</name>
<accession>A0A1Y1HYV4</accession>
<dbReference type="PANTHER" id="PTHR47032">
    <property type="entry name" value="UDP-D-XYLOSE:L-FUCOSE ALPHA-1,3-D-XYLOSYLTRANSFERASE-RELATED"/>
    <property type="match status" value="1"/>
</dbReference>
<dbReference type="CDD" id="cd11296">
    <property type="entry name" value="O-FucT_like"/>
    <property type="match status" value="1"/>
</dbReference>
<dbReference type="Pfam" id="PF03407">
    <property type="entry name" value="Nucleotid_trans"/>
    <property type="match status" value="1"/>
</dbReference>
<protein>
    <recommendedName>
        <fullName evidence="5">O-fucosyltransferase family protein</fullName>
    </recommendedName>
</protein>
<evidence type="ECO:0000313" key="10">
    <source>
        <dbReference type="Proteomes" id="UP000054558"/>
    </source>
</evidence>
<dbReference type="EMBL" id="DF237078">
    <property type="protein sequence ID" value="GAQ82922.1"/>
    <property type="molecule type" value="Genomic_DNA"/>
</dbReference>
<evidence type="ECO:0000256" key="2">
    <source>
        <dbReference type="ARBA" id="ARBA00022679"/>
    </source>
</evidence>
<comment type="similarity">
    <text evidence="1">Belongs to the glycosyltransferase GT106 family.</text>
</comment>
<evidence type="ECO:0000256" key="4">
    <source>
        <dbReference type="ARBA" id="ARBA00023277"/>
    </source>
</evidence>
<feature type="coiled-coil region" evidence="6">
    <location>
        <begin position="346"/>
        <end position="373"/>
    </location>
</feature>
<dbReference type="InterPro" id="IPR019378">
    <property type="entry name" value="GDP-Fuc_O-FucTrfase"/>
</dbReference>
<keyword evidence="10" id="KW-1185">Reference proteome</keyword>
<feature type="transmembrane region" description="Helical" evidence="7">
    <location>
        <begin position="21"/>
        <end position="39"/>
    </location>
</feature>
<proteinExistence type="inferred from homology"/>
<evidence type="ECO:0000256" key="6">
    <source>
        <dbReference type="SAM" id="Coils"/>
    </source>
</evidence>
<evidence type="ECO:0000256" key="7">
    <source>
        <dbReference type="SAM" id="Phobius"/>
    </source>
</evidence>
<evidence type="ECO:0000256" key="5">
    <source>
        <dbReference type="ARBA" id="ARBA00030350"/>
    </source>
</evidence>
<dbReference type="AlphaFoldDB" id="A0A1Y1HYV4"/>
<dbReference type="GO" id="GO:0016740">
    <property type="term" value="F:transferase activity"/>
    <property type="evidence" value="ECO:0007669"/>
    <property type="project" value="UniProtKB-KW"/>
</dbReference>
<evidence type="ECO:0000256" key="3">
    <source>
        <dbReference type="ARBA" id="ARBA00023253"/>
    </source>
</evidence>
<organism evidence="9 10">
    <name type="scientific">Klebsormidium nitens</name>
    <name type="common">Green alga</name>
    <name type="synonym">Ulothrix nitens</name>
    <dbReference type="NCBI Taxonomy" id="105231"/>
    <lineage>
        <taxon>Eukaryota</taxon>
        <taxon>Viridiplantae</taxon>
        <taxon>Streptophyta</taxon>
        <taxon>Klebsormidiophyceae</taxon>
        <taxon>Klebsormidiales</taxon>
        <taxon>Klebsormidiaceae</taxon>
        <taxon>Klebsormidium</taxon>
    </lineage>
</organism>